<evidence type="ECO:0000256" key="3">
    <source>
        <dbReference type="ARBA" id="ARBA00022801"/>
    </source>
</evidence>
<dbReference type="GO" id="GO:0051793">
    <property type="term" value="P:medium-chain fatty acid catabolic process"/>
    <property type="evidence" value="ECO:0007669"/>
    <property type="project" value="UniProtKB-ARBA"/>
</dbReference>
<dbReference type="SUPFAM" id="SSF53474">
    <property type="entry name" value="alpha/beta-Hydrolases"/>
    <property type="match status" value="1"/>
</dbReference>
<feature type="active site" description="Charge relay system" evidence="8">
    <location>
        <position position="333"/>
    </location>
</feature>
<evidence type="ECO:0000256" key="5">
    <source>
        <dbReference type="ARBA" id="ARBA00054277"/>
    </source>
</evidence>
<evidence type="ECO:0000313" key="11">
    <source>
        <dbReference type="Proteomes" id="UP000275385"/>
    </source>
</evidence>
<evidence type="ECO:0000256" key="4">
    <source>
        <dbReference type="ARBA" id="ARBA00050620"/>
    </source>
</evidence>
<gene>
    <name evidence="10" type="ORF">DL546_002752</name>
</gene>
<protein>
    <recommendedName>
        <fullName evidence="6">alcohol O-acetyltransferase</fullName>
        <ecNumber evidence="6">2.3.1.84</ecNumber>
    </recommendedName>
    <alternativeName>
        <fullName evidence="7">Alcohol O-acetyltransferase</fullName>
    </alternativeName>
</protein>
<comment type="caution">
    <text evidence="10">The sequence shown here is derived from an EMBL/GenBank/DDBJ whole genome shotgun (WGS) entry which is preliminary data.</text>
</comment>
<dbReference type="STRING" id="177199.A0A420Y3I9"/>
<feature type="active site" description="Charge relay system" evidence="8">
    <location>
        <position position="362"/>
    </location>
</feature>
<name>A0A420Y3I9_9PEZI</name>
<keyword evidence="11" id="KW-1185">Reference proteome</keyword>
<comment type="catalytic activity">
    <reaction evidence="4">
        <text>an aliphatic alcohol + acetyl-CoA = an acetyl ester + CoA</text>
        <dbReference type="Rhea" id="RHEA:17229"/>
        <dbReference type="ChEBI" id="CHEBI:2571"/>
        <dbReference type="ChEBI" id="CHEBI:47622"/>
        <dbReference type="ChEBI" id="CHEBI:57287"/>
        <dbReference type="ChEBI" id="CHEBI:57288"/>
        <dbReference type="EC" id="2.3.1.84"/>
    </reaction>
</comment>
<evidence type="ECO:0000259" key="9">
    <source>
        <dbReference type="Pfam" id="PF00561"/>
    </source>
</evidence>
<dbReference type="GO" id="GO:0051792">
    <property type="term" value="P:medium-chain fatty acid biosynthetic process"/>
    <property type="evidence" value="ECO:0007669"/>
    <property type="project" value="TreeGrafter"/>
</dbReference>
<proteinExistence type="inferred from homology"/>
<organism evidence="10 11">
    <name type="scientific">Coniochaeta pulveracea</name>
    <dbReference type="NCBI Taxonomy" id="177199"/>
    <lineage>
        <taxon>Eukaryota</taxon>
        <taxon>Fungi</taxon>
        <taxon>Dikarya</taxon>
        <taxon>Ascomycota</taxon>
        <taxon>Pezizomycotina</taxon>
        <taxon>Sordariomycetes</taxon>
        <taxon>Sordariomycetidae</taxon>
        <taxon>Coniochaetales</taxon>
        <taxon>Coniochaetaceae</taxon>
        <taxon>Coniochaeta</taxon>
    </lineage>
</organism>
<dbReference type="GO" id="GO:0008126">
    <property type="term" value="F:acetylesterase activity"/>
    <property type="evidence" value="ECO:0007669"/>
    <property type="project" value="TreeGrafter"/>
</dbReference>
<accession>A0A420Y3I9</accession>
<comment type="function">
    <text evidence="5">Displays enzymatic activity both for medium-chain fatty acid (MCFA) ethyl ester synthesis and hydrolysis (esterase activity). MCFA are toxic for yeast and this enzyme could thus be involved in their detoxification by esterification.</text>
</comment>
<dbReference type="Proteomes" id="UP000275385">
    <property type="component" value="Unassembled WGS sequence"/>
</dbReference>
<keyword evidence="2" id="KW-0808">Transferase</keyword>
<dbReference type="InterPro" id="IPR050960">
    <property type="entry name" value="AB_hydrolase_4_sf"/>
</dbReference>
<evidence type="ECO:0000313" key="10">
    <source>
        <dbReference type="EMBL" id="RKU42445.1"/>
    </source>
</evidence>
<dbReference type="Pfam" id="PF00561">
    <property type="entry name" value="Abhydrolase_1"/>
    <property type="match status" value="1"/>
</dbReference>
<dbReference type="OrthoDB" id="5954035at2759"/>
<dbReference type="PIRSF" id="PIRSF005211">
    <property type="entry name" value="Ab_hydro_YheT"/>
    <property type="match status" value="1"/>
</dbReference>
<dbReference type="GO" id="GO:0004026">
    <property type="term" value="F:alcohol O-acetyltransferase activity"/>
    <property type="evidence" value="ECO:0007669"/>
    <property type="project" value="UniProtKB-EC"/>
</dbReference>
<evidence type="ECO:0000256" key="1">
    <source>
        <dbReference type="ARBA" id="ARBA00010884"/>
    </source>
</evidence>
<dbReference type="InterPro" id="IPR029058">
    <property type="entry name" value="AB_hydrolase_fold"/>
</dbReference>
<dbReference type="InterPro" id="IPR000073">
    <property type="entry name" value="AB_hydrolase_1"/>
</dbReference>
<evidence type="ECO:0000256" key="7">
    <source>
        <dbReference type="ARBA" id="ARBA00080774"/>
    </source>
</evidence>
<feature type="active site" description="Charge relay system" evidence="8">
    <location>
        <position position="204"/>
    </location>
</feature>
<dbReference type="FunFam" id="3.40.50.1820:FF:000137">
    <property type="entry name" value="EEB1p Acyl-coenzymeA:ethanol O-acyltransferase"/>
    <property type="match status" value="1"/>
</dbReference>
<evidence type="ECO:0000256" key="8">
    <source>
        <dbReference type="PIRSR" id="PIRSR005211-1"/>
    </source>
</evidence>
<dbReference type="EC" id="2.3.1.84" evidence="6"/>
<dbReference type="PANTHER" id="PTHR10794">
    <property type="entry name" value="ABHYDROLASE DOMAIN-CONTAINING PROTEIN"/>
    <property type="match status" value="1"/>
</dbReference>
<dbReference type="PANTHER" id="PTHR10794:SF63">
    <property type="entry name" value="ALPHA_BETA HYDROLASE 1, ISOFORM A"/>
    <property type="match status" value="1"/>
</dbReference>
<dbReference type="InterPro" id="IPR012020">
    <property type="entry name" value="ABHD4"/>
</dbReference>
<reference evidence="10 11" key="1">
    <citation type="submission" date="2018-08" db="EMBL/GenBank/DDBJ databases">
        <title>Draft genome of the lignicolous fungus Coniochaeta pulveracea.</title>
        <authorList>
            <person name="Borstlap C.J."/>
            <person name="De Witt R.N."/>
            <person name="Botha A."/>
            <person name="Volschenk H."/>
        </authorList>
    </citation>
    <scope>NUCLEOTIDE SEQUENCE [LARGE SCALE GENOMIC DNA]</scope>
    <source>
        <strain evidence="10 11">CAB683</strain>
    </source>
</reference>
<feature type="domain" description="AB hydrolase-1" evidence="9">
    <location>
        <begin position="122"/>
        <end position="349"/>
    </location>
</feature>
<dbReference type="Gene3D" id="3.40.50.1820">
    <property type="entry name" value="alpha/beta hydrolase"/>
    <property type="match status" value="1"/>
</dbReference>
<comment type="similarity">
    <text evidence="1">Belongs to the AB hydrolase superfamily. AB hydrolase 4 family.</text>
</comment>
<sequence>MDWFGRAKITFTSSSDTIPLESKDGSATNLRTVCEEATPPCQLNPLLFNGHLQTMWTAVAKAAPQVYYRRKIFDANHKTYTGTFAVDFVVDPHEDADETLPPRTAYYSEEEFAQMGSDDSRPMLIVLHGLSGGSHEVYLRHAIQPLLEDDEDWAVCVVNSRGCANSEITTGVLFNARATWDVRQIVQWARKTFPNRPLFGLGFSLGANIITNYVAEEGANCSLKGCIAVGNPFNLEASSKALKRTLLGKEVYQRVMGTNMKKLIAMHKDAVLKHTNLDYERIQNVTYLYEFDRAVQCETWGYPTEDAYYRDASTADAVMAIRVPFFAISAADDPIAVDEAVPYEEIKQNPYAVLCSTSLGGHLSWFEIGGGRWHAKPISNFLKSMVNDINLDSIQPVQKNGNMHNDIKAKTRFNPVRRRLDIIDKDD</sequence>
<evidence type="ECO:0000256" key="6">
    <source>
        <dbReference type="ARBA" id="ARBA00066969"/>
    </source>
</evidence>
<evidence type="ECO:0000256" key="2">
    <source>
        <dbReference type="ARBA" id="ARBA00022679"/>
    </source>
</evidence>
<keyword evidence="3" id="KW-0378">Hydrolase</keyword>
<dbReference type="GO" id="GO:0047372">
    <property type="term" value="F:monoacylglycerol lipase activity"/>
    <property type="evidence" value="ECO:0007669"/>
    <property type="project" value="TreeGrafter"/>
</dbReference>
<dbReference type="AlphaFoldDB" id="A0A420Y3I9"/>
<dbReference type="EMBL" id="QVQW01000056">
    <property type="protein sequence ID" value="RKU42445.1"/>
    <property type="molecule type" value="Genomic_DNA"/>
</dbReference>